<name>A0A398A8D0_BRACM</name>
<feature type="compositionally biased region" description="Basic and acidic residues" evidence="1">
    <location>
        <begin position="445"/>
        <end position="461"/>
    </location>
</feature>
<feature type="region of interest" description="Disordered" evidence="1">
    <location>
        <begin position="182"/>
        <end position="216"/>
    </location>
</feature>
<dbReference type="InterPro" id="IPR009818">
    <property type="entry name" value="PAM2_motif"/>
</dbReference>
<dbReference type="AlphaFoldDB" id="A0A398A8D0"/>
<dbReference type="InterPro" id="IPR045117">
    <property type="entry name" value="ATXN2-like"/>
</dbReference>
<evidence type="ECO:0000313" key="4">
    <source>
        <dbReference type="Proteomes" id="UP000264353"/>
    </source>
</evidence>
<reference evidence="3 4" key="1">
    <citation type="submission" date="2018-06" db="EMBL/GenBank/DDBJ databases">
        <title>WGS assembly of Brassica rapa FPsc.</title>
        <authorList>
            <person name="Bowman J."/>
            <person name="Kohchi T."/>
            <person name="Yamato K."/>
            <person name="Jenkins J."/>
            <person name="Shu S."/>
            <person name="Ishizaki K."/>
            <person name="Yamaoka S."/>
            <person name="Nishihama R."/>
            <person name="Nakamura Y."/>
            <person name="Berger F."/>
            <person name="Adam C."/>
            <person name="Aki S."/>
            <person name="Althoff F."/>
            <person name="Araki T."/>
            <person name="Arteaga-Vazquez M."/>
            <person name="Balasubrmanian S."/>
            <person name="Bauer D."/>
            <person name="Boehm C."/>
            <person name="Briginshaw L."/>
            <person name="Caballero-Perez J."/>
            <person name="Catarino B."/>
            <person name="Chen F."/>
            <person name="Chiyoda S."/>
            <person name="Chovatia M."/>
            <person name="Davies K."/>
            <person name="Delmans M."/>
            <person name="Demura T."/>
            <person name="Dierschke T."/>
            <person name="Dolan L."/>
            <person name="Dorantes-Acosta A."/>
            <person name="Eklund D."/>
            <person name="Florent S."/>
            <person name="Flores-Sandoval E."/>
            <person name="Fujiyama A."/>
            <person name="Fukuzawa H."/>
            <person name="Galik B."/>
            <person name="Grimanelli D."/>
            <person name="Grimwood J."/>
            <person name="Grossniklaus U."/>
            <person name="Hamada T."/>
            <person name="Haseloff J."/>
            <person name="Hetherington A."/>
            <person name="Higo A."/>
            <person name="Hirakawa Y."/>
            <person name="Hundley H."/>
            <person name="Ikeda Y."/>
            <person name="Inoue K."/>
            <person name="Inoue S."/>
            <person name="Ishida S."/>
            <person name="Jia Q."/>
            <person name="Kakita M."/>
            <person name="Kanazawa T."/>
            <person name="Kawai Y."/>
            <person name="Kawashima T."/>
            <person name="Kennedy M."/>
            <person name="Kinose K."/>
            <person name="Kinoshita T."/>
            <person name="Kohara Y."/>
            <person name="Koide E."/>
            <person name="Komatsu K."/>
            <person name="Kopischke S."/>
            <person name="Kubo M."/>
            <person name="Kyozuka J."/>
            <person name="Lagercrantz U."/>
            <person name="Lin S."/>
            <person name="Lindquist E."/>
            <person name="Lipzen A."/>
            <person name="Lu C."/>
            <person name="Luna E."/>
            <person name="Martienssen R."/>
            <person name="Minamino N."/>
            <person name="Mizutani M."/>
            <person name="Mizutani M."/>
            <person name="Mochizuki N."/>
            <person name="Monte I."/>
            <person name="Mosher R."/>
            <person name="Nagasaki H."/>
            <person name="Nakagami H."/>
            <person name="Naramoto S."/>
            <person name="Nishitani K."/>
            <person name="Ohtani M."/>
            <person name="Okamoto T."/>
            <person name="Okumura M."/>
            <person name="Phillips J."/>
            <person name="Pollak B."/>
            <person name="Reinders A."/>
            <person name="Roevekamp M."/>
            <person name="Sano R."/>
            <person name="Sawa S."/>
            <person name="Schmid M."/>
            <person name="Shirakawa M."/>
            <person name="Solano R."/>
            <person name="Spunde A."/>
            <person name="Suetsugu N."/>
            <person name="Sugano S."/>
            <person name="Sugiyama A."/>
            <person name="Sun R."/>
            <person name="Suzuki Y."/>
            <person name="Takenaka M."/>
            <person name="Takezawa D."/>
            <person name="Tomogane H."/>
            <person name="Tsuzuki M."/>
            <person name="Ueda T."/>
            <person name="Umeda M."/>
            <person name="Ward J."/>
            <person name="Watanabe Y."/>
            <person name="Yazaki K."/>
            <person name="Yokoyama R."/>
            <person name="Yoshitake Y."/>
            <person name="Yotsui I."/>
            <person name="Zachgo S."/>
            <person name="Schmutz J."/>
        </authorList>
    </citation>
    <scope>NUCLEOTIDE SEQUENCE [LARGE SCALE GENOMIC DNA]</scope>
    <source>
        <strain evidence="4">cv. B-3</strain>
    </source>
</reference>
<dbReference type="PANTHER" id="PTHR12854">
    <property type="entry name" value="ATAXIN 2-RELATED"/>
    <property type="match status" value="1"/>
</dbReference>
<evidence type="ECO:0000259" key="2">
    <source>
        <dbReference type="Pfam" id="PF14438"/>
    </source>
</evidence>
<accession>A0A398A8D0</accession>
<evidence type="ECO:0000313" key="3">
    <source>
        <dbReference type="EMBL" id="RID71573.1"/>
    </source>
</evidence>
<feature type="domain" description="Ataxin 2 SM" evidence="2">
    <location>
        <begin position="13"/>
        <end position="97"/>
    </location>
</feature>
<dbReference type="GO" id="GO:0003723">
    <property type="term" value="F:RNA binding"/>
    <property type="evidence" value="ECO:0007669"/>
    <property type="project" value="InterPro"/>
</dbReference>
<feature type="region of interest" description="Disordered" evidence="1">
    <location>
        <begin position="351"/>
        <end position="524"/>
    </location>
</feature>
<feature type="compositionally biased region" description="Polar residues" evidence="1">
    <location>
        <begin position="404"/>
        <end position="418"/>
    </location>
</feature>
<dbReference type="PANTHER" id="PTHR12854:SF15">
    <property type="entry name" value="POLYADENYLATE-BINDING PROTEIN-INTERACTING PROTEIN 4"/>
    <property type="match status" value="1"/>
</dbReference>
<evidence type="ECO:0000256" key="1">
    <source>
        <dbReference type="SAM" id="MobiDB-lite"/>
    </source>
</evidence>
<dbReference type="EMBL" id="CM010630">
    <property type="protein sequence ID" value="RID71573.1"/>
    <property type="molecule type" value="Genomic_DNA"/>
</dbReference>
<feature type="compositionally biased region" description="Low complexity" evidence="1">
    <location>
        <begin position="199"/>
        <end position="208"/>
    </location>
</feature>
<gene>
    <name evidence="3" type="ORF">BRARA_C03504</name>
</gene>
<protein>
    <recommendedName>
        <fullName evidence="2">Ataxin 2 SM domain-containing protein</fullName>
    </recommendedName>
</protein>
<proteinExistence type="predicted"/>
<feature type="compositionally biased region" description="Polar residues" evidence="1">
    <location>
        <begin position="351"/>
        <end position="368"/>
    </location>
</feature>
<dbReference type="Gene3D" id="2.30.30.100">
    <property type="match status" value="1"/>
</dbReference>
<feature type="compositionally biased region" description="Basic and acidic residues" evidence="1">
    <location>
        <begin position="187"/>
        <end position="198"/>
    </location>
</feature>
<dbReference type="Pfam" id="PF07145">
    <property type="entry name" value="PAM2"/>
    <property type="match status" value="1"/>
</dbReference>
<feature type="compositionally biased region" description="Low complexity" evidence="1">
    <location>
        <begin position="480"/>
        <end position="505"/>
    </location>
</feature>
<organism evidence="3 4">
    <name type="scientific">Brassica campestris</name>
    <name type="common">Field mustard</name>
    <dbReference type="NCBI Taxonomy" id="3711"/>
    <lineage>
        <taxon>Eukaryota</taxon>
        <taxon>Viridiplantae</taxon>
        <taxon>Streptophyta</taxon>
        <taxon>Embryophyta</taxon>
        <taxon>Tracheophyta</taxon>
        <taxon>Spermatophyta</taxon>
        <taxon>Magnoliopsida</taxon>
        <taxon>eudicotyledons</taxon>
        <taxon>Gunneridae</taxon>
        <taxon>Pentapetalae</taxon>
        <taxon>rosids</taxon>
        <taxon>malvids</taxon>
        <taxon>Brassicales</taxon>
        <taxon>Brassicaceae</taxon>
        <taxon>Brassiceae</taxon>
        <taxon>Brassica</taxon>
    </lineage>
</organism>
<sequence length="630" mass="68563">MNGEDGSLKRHSRDSLVYLTTCMIGHLVEAHLKNGSVYSGIFHAADVEKDFGIVLKMASLVKDGTLPGHKSRSQFVRKPPYKTFIIPADELVQVVAKDLSVVSDGKLNAVQSDKSGELLTDSSISKSCRVVQRSERKPRVLDGEAPEGLDNVFDESCRSEEQVLKATPLMVSSQLKVQESTSLVQTVEEKNSPGKESAEASPSSMSSSQLTYTPEEGKEEGIESFLKVATVASREAAIACLTKCKWNQDDAISYFFGDYTKAIQDSPSPVKESAEALSSSMSSILLTNSPEEQLSRLKEEIVKSFCDVVIVASRKDAEACLSHCKWNQEDAIRYFFGDYTEANPEIAWSQAGESQPFQNETNADQSCSIPGDHAGHLPSEQRSKDFPPQDSSTSESQLGERRNNNNPEGARSNRSPEVSVSGHGDIEEGANLGGGGTSSASMTVAEKERQVNQVSGERKSESSFGQSASRRGSESGPAPSASTRPGLSSPSSSISSLPSSEKSILNPNAKEFKPSQSPAPVRPQSPIAGGSFYYAAPPPPVQQMPVMPAGYGHMQIQPQYPGQQQLLRYPGHEYPQTYYPPNAPPQYQQWQQLMMQGQELMMQGQYPRPPDMIYMPLPPPYQPGNPHNQG</sequence>
<feature type="compositionally biased region" description="Basic and acidic residues" evidence="1">
    <location>
        <begin position="373"/>
        <end position="387"/>
    </location>
</feature>
<dbReference type="InterPro" id="IPR025852">
    <property type="entry name" value="SM_dom_ATX"/>
</dbReference>
<dbReference type="Pfam" id="PF14438">
    <property type="entry name" value="SM-ATX"/>
    <property type="match status" value="1"/>
</dbReference>
<dbReference type="Proteomes" id="UP000264353">
    <property type="component" value="Chromosome A3"/>
</dbReference>